<dbReference type="EMBL" id="BMRG01000013">
    <property type="protein sequence ID" value="GGP73469.1"/>
    <property type="molecule type" value="Genomic_DNA"/>
</dbReference>
<dbReference type="RefSeq" id="WP_189226090.1">
    <property type="nucleotide sequence ID" value="NZ_BMRG01000013.1"/>
</dbReference>
<evidence type="ECO:0000313" key="2">
    <source>
        <dbReference type="Proteomes" id="UP000639606"/>
    </source>
</evidence>
<dbReference type="Pfam" id="PF04525">
    <property type="entry name" value="LOR"/>
    <property type="match status" value="1"/>
</dbReference>
<keyword evidence="2" id="KW-1185">Reference proteome</keyword>
<reference evidence="1" key="2">
    <citation type="submission" date="2020-09" db="EMBL/GenBank/DDBJ databases">
        <authorList>
            <person name="Sun Q."/>
            <person name="Ohkuma M."/>
        </authorList>
    </citation>
    <scope>NUCLEOTIDE SEQUENCE</scope>
    <source>
        <strain evidence="1">JCM 3313</strain>
    </source>
</reference>
<evidence type="ECO:0000313" key="1">
    <source>
        <dbReference type="EMBL" id="GGP73469.1"/>
    </source>
</evidence>
<accession>A0A918EFE3</accession>
<dbReference type="AlphaFoldDB" id="A0A918EFE3"/>
<organism evidence="1 2">
    <name type="scientific">Saccharothrix coeruleofusca</name>
    <dbReference type="NCBI Taxonomy" id="33919"/>
    <lineage>
        <taxon>Bacteria</taxon>
        <taxon>Bacillati</taxon>
        <taxon>Actinomycetota</taxon>
        <taxon>Actinomycetes</taxon>
        <taxon>Pseudonocardiales</taxon>
        <taxon>Pseudonocardiaceae</taxon>
        <taxon>Saccharothrix</taxon>
    </lineage>
</organism>
<proteinExistence type="predicted"/>
<dbReference type="InterPro" id="IPR007612">
    <property type="entry name" value="LOR"/>
</dbReference>
<sequence length="197" mass="22480">MDLQSLHTLHLHQKVTMMVNRYEAFADNGSGEPGPTVAFAEQKRMTFKEQVTIYTDSSKQQVLAGFKARKVIDLGSGYDVVDANGQSIGLFRKDFGKSLVNSTWHLEPYGVQGTMTGRERSQAVAVLRRIWNFLPFVENFPFPMRYHFDIARDGVPVFSVDKKTWVRDHYLIRIQDPTIDRRLVIAMAVALDALQSR</sequence>
<comment type="caution">
    <text evidence="1">The sequence shown here is derived from an EMBL/GenBank/DDBJ whole genome shotgun (WGS) entry which is preliminary data.</text>
</comment>
<gene>
    <name evidence="1" type="ORF">GCM10010185_53760</name>
</gene>
<dbReference type="Proteomes" id="UP000639606">
    <property type="component" value="Unassembled WGS sequence"/>
</dbReference>
<reference evidence="1" key="1">
    <citation type="journal article" date="2014" name="Int. J. Syst. Evol. Microbiol.">
        <title>Complete genome sequence of Corynebacterium casei LMG S-19264T (=DSM 44701T), isolated from a smear-ripened cheese.</title>
        <authorList>
            <consortium name="US DOE Joint Genome Institute (JGI-PGF)"/>
            <person name="Walter F."/>
            <person name="Albersmeier A."/>
            <person name="Kalinowski J."/>
            <person name="Ruckert C."/>
        </authorList>
    </citation>
    <scope>NUCLEOTIDE SEQUENCE</scope>
    <source>
        <strain evidence="1">JCM 3313</strain>
    </source>
</reference>
<protein>
    <submittedName>
        <fullName evidence="1">Uncharacterized protein</fullName>
    </submittedName>
</protein>
<name>A0A918EFE3_9PSEU</name>